<keyword evidence="2" id="KW-1185">Reference proteome</keyword>
<evidence type="ECO:0000313" key="1">
    <source>
        <dbReference type="EMBL" id="KAI3724363.1"/>
    </source>
</evidence>
<name>A0ACB9BQQ0_CICIN</name>
<comment type="caution">
    <text evidence="1">The sequence shown here is derived from an EMBL/GenBank/DDBJ whole genome shotgun (WGS) entry which is preliminary data.</text>
</comment>
<proteinExistence type="predicted"/>
<evidence type="ECO:0000313" key="2">
    <source>
        <dbReference type="Proteomes" id="UP001055811"/>
    </source>
</evidence>
<dbReference type="EMBL" id="CM042014">
    <property type="protein sequence ID" value="KAI3724363.1"/>
    <property type="molecule type" value="Genomic_DNA"/>
</dbReference>
<organism evidence="1 2">
    <name type="scientific">Cichorium intybus</name>
    <name type="common">Chicory</name>
    <dbReference type="NCBI Taxonomy" id="13427"/>
    <lineage>
        <taxon>Eukaryota</taxon>
        <taxon>Viridiplantae</taxon>
        <taxon>Streptophyta</taxon>
        <taxon>Embryophyta</taxon>
        <taxon>Tracheophyta</taxon>
        <taxon>Spermatophyta</taxon>
        <taxon>Magnoliopsida</taxon>
        <taxon>eudicotyledons</taxon>
        <taxon>Gunneridae</taxon>
        <taxon>Pentapetalae</taxon>
        <taxon>asterids</taxon>
        <taxon>campanulids</taxon>
        <taxon>Asterales</taxon>
        <taxon>Asteraceae</taxon>
        <taxon>Cichorioideae</taxon>
        <taxon>Cichorieae</taxon>
        <taxon>Cichoriinae</taxon>
        <taxon>Cichorium</taxon>
    </lineage>
</organism>
<dbReference type="Proteomes" id="UP001055811">
    <property type="component" value="Linkage Group LG06"/>
</dbReference>
<sequence>MNVLQVCVSELPSSVINPVSSSSHRLTKHRHNTTTDDISLPSPTPSVTPFLGDPITGENRADLTNKWE</sequence>
<gene>
    <name evidence="1" type="ORF">L2E82_36135</name>
</gene>
<protein>
    <submittedName>
        <fullName evidence="1">Uncharacterized protein</fullName>
    </submittedName>
</protein>
<reference evidence="1 2" key="2">
    <citation type="journal article" date="2022" name="Mol. Ecol. Resour.">
        <title>The genomes of chicory, endive, great burdock and yacon provide insights into Asteraceae paleo-polyploidization history and plant inulin production.</title>
        <authorList>
            <person name="Fan W."/>
            <person name="Wang S."/>
            <person name="Wang H."/>
            <person name="Wang A."/>
            <person name="Jiang F."/>
            <person name="Liu H."/>
            <person name="Zhao H."/>
            <person name="Xu D."/>
            <person name="Zhang Y."/>
        </authorList>
    </citation>
    <scope>NUCLEOTIDE SEQUENCE [LARGE SCALE GENOMIC DNA]</scope>
    <source>
        <strain evidence="2">cv. Punajuju</strain>
        <tissue evidence="1">Leaves</tissue>
    </source>
</reference>
<reference evidence="2" key="1">
    <citation type="journal article" date="2022" name="Mol. Ecol. Resour.">
        <title>The genomes of chicory, endive, great burdock and yacon provide insights into Asteraceae palaeo-polyploidization history and plant inulin production.</title>
        <authorList>
            <person name="Fan W."/>
            <person name="Wang S."/>
            <person name="Wang H."/>
            <person name="Wang A."/>
            <person name="Jiang F."/>
            <person name="Liu H."/>
            <person name="Zhao H."/>
            <person name="Xu D."/>
            <person name="Zhang Y."/>
        </authorList>
    </citation>
    <scope>NUCLEOTIDE SEQUENCE [LARGE SCALE GENOMIC DNA]</scope>
    <source>
        <strain evidence="2">cv. Punajuju</strain>
    </source>
</reference>
<accession>A0ACB9BQQ0</accession>